<accession>A0A480APS9</accession>
<evidence type="ECO:0000256" key="3">
    <source>
        <dbReference type="ARBA" id="ARBA00022643"/>
    </source>
</evidence>
<dbReference type="InterPro" id="IPR044152">
    <property type="entry name" value="YqjM-like"/>
</dbReference>
<dbReference type="SUPFAM" id="SSF51395">
    <property type="entry name" value="FMN-linked oxidoreductases"/>
    <property type="match status" value="1"/>
</dbReference>
<evidence type="ECO:0000256" key="1">
    <source>
        <dbReference type="ARBA" id="ARBA00001917"/>
    </source>
</evidence>
<dbReference type="PANTHER" id="PTHR43303">
    <property type="entry name" value="NADPH DEHYDROGENASE C23G7.10C-RELATED"/>
    <property type="match status" value="1"/>
</dbReference>
<feature type="domain" description="NADH:flavin oxidoreductase/NADH oxidase N-terminal" evidence="6">
    <location>
        <begin position="3"/>
        <end position="339"/>
    </location>
</feature>
<evidence type="ECO:0000259" key="6">
    <source>
        <dbReference type="Pfam" id="PF00724"/>
    </source>
</evidence>
<sequence>MPQLFTPLALGQLNLPNRIVIAPMCQYSAVDGNATDWHLIHLGRLALSGAGLLIVEATAVSAAGRITPGCLGLYNDANEAALARVLQAVRHTGTPMPLAIQLGHAGRKASSHTPWDGGQQIPLDQGGWLAQAPSALPHGDGELPPAALDDAGLQQVQDDFVAAARRAVRLGFQAIELHAAHGYLLHQFLSPIANQRTDAYGGSLANRMRFPLQVFSAVRAAVPAGVAVGMRLSATDWVDGGWGPDDSVAFTQELKRLGGDFIHVSSGGVSPRQQIPIGPGYQVHLAAQIKREAGLPTLAVGLITEPQQAEDIIASGQADAVAIARGILYDPHWPWHAAAALGAQVQAPKQYWRSQPRGMTHLFGDARIGQR</sequence>
<dbReference type="EMBL" id="BJCL01000004">
    <property type="protein sequence ID" value="GCL63016.1"/>
    <property type="molecule type" value="Genomic_DNA"/>
</dbReference>
<keyword evidence="4" id="KW-0521">NADP</keyword>
<dbReference type="CDD" id="cd02932">
    <property type="entry name" value="OYE_YqiM_FMN"/>
    <property type="match status" value="1"/>
</dbReference>
<reference evidence="8" key="1">
    <citation type="submission" date="2019-03" db="EMBL/GenBank/DDBJ databases">
        <title>Aquabacterium pictum sp.nov., the first bacteriochlorophyll a-containing freshwater bacterium in the genus Aquabacterium of the class Betaproteobacteria.</title>
        <authorList>
            <person name="Hirose S."/>
            <person name="Tank M."/>
            <person name="Hara E."/>
            <person name="Tamaki H."/>
            <person name="Takaichi S."/>
            <person name="Haruta S."/>
            <person name="Hanada S."/>
        </authorList>
    </citation>
    <scope>NUCLEOTIDE SEQUENCE [LARGE SCALE GENOMIC DNA]</scope>
    <source>
        <strain evidence="8">W35</strain>
    </source>
</reference>
<gene>
    <name evidence="7" type="ORF">AQPW35_20970</name>
</gene>
<keyword evidence="5" id="KW-0560">Oxidoreductase</keyword>
<evidence type="ECO:0000256" key="2">
    <source>
        <dbReference type="ARBA" id="ARBA00022630"/>
    </source>
</evidence>
<keyword evidence="3" id="KW-0288">FMN</keyword>
<name>A0A480APS9_9BURK</name>
<protein>
    <submittedName>
        <fullName evidence="7">Oxidoreductase</fullName>
    </submittedName>
</protein>
<dbReference type="Proteomes" id="UP000301751">
    <property type="component" value="Unassembled WGS sequence"/>
</dbReference>
<dbReference type="RefSeq" id="WP_137732768.1">
    <property type="nucleotide sequence ID" value="NZ_BJCL01000004.1"/>
</dbReference>
<dbReference type="AlphaFoldDB" id="A0A480APS9"/>
<dbReference type="GO" id="GO:0010181">
    <property type="term" value="F:FMN binding"/>
    <property type="evidence" value="ECO:0007669"/>
    <property type="project" value="InterPro"/>
</dbReference>
<keyword evidence="8" id="KW-1185">Reference proteome</keyword>
<dbReference type="InterPro" id="IPR001155">
    <property type="entry name" value="OxRdtase_FMN_N"/>
</dbReference>
<evidence type="ECO:0000313" key="7">
    <source>
        <dbReference type="EMBL" id="GCL63016.1"/>
    </source>
</evidence>
<proteinExistence type="predicted"/>
<dbReference type="PANTHER" id="PTHR43303:SF4">
    <property type="entry name" value="NADPH DEHYDROGENASE C23G7.10C-RELATED"/>
    <property type="match status" value="1"/>
</dbReference>
<dbReference type="GO" id="GO:0003959">
    <property type="term" value="F:NADPH dehydrogenase activity"/>
    <property type="evidence" value="ECO:0007669"/>
    <property type="project" value="InterPro"/>
</dbReference>
<dbReference type="InterPro" id="IPR013785">
    <property type="entry name" value="Aldolase_TIM"/>
</dbReference>
<dbReference type="Pfam" id="PF00724">
    <property type="entry name" value="Oxidored_FMN"/>
    <property type="match status" value="1"/>
</dbReference>
<dbReference type="Gene3D" id="3.20.20.70">
    <property type="entry name" value="Aldolase class I"/>
    <property type="match status" value="1"/>
</dbReference>
<organism evidence="7 8">
    <name type="scientific">Pseudaquabacterium pictum</name>
    <dbReference type="NCBI Taxonomy" id="2315236"/>
    <lineage>
        <taxon>Bacteria</taxon>
        <taxon>Pseudomonadati</taxon>
        <taxon>Pseudomonadota</taxon>
        <taxon>Betaproteobacteria</taxon>
        <taxon>Burkholderiales</taxon>
        <taxon>Sphaerotilaceae</taxon>
        <taxon>Pseudaquabacterium</taxon>
    </lineage>
</organism>
<comment type="caution">
    <text evidence="7">The sequence shown here is derived from an EMBL/GenBank/DDBJ whole genome shotgun (WGS) entry which is preliminary data.</text>
</comment>
<dbReference type="OrthoDB" id="8523426at2"/>
<keyword evidence="2" id="KW-0285">Flavoprotein</keyword>
<evidence type="ECO:0000256" key="4">
    <source>
        <dbReference type="ARBA" id="ARBA00022857"/>
    </source>
</evidence>
<comment type="cofactor">
    <cofactor evidence="1">
        <name>FMN</name>
        <dbReference type="ChEBI" id="CHEBI:58210"/>
    </cofactor>
</comment>
<evidence type="ECO:0000256" key="5">
    <source>
        <dbReference type="ARBA" id="ARBA00023002"/>
    </source>
</evidence>
<evidence type="ECO:0000313" key="8">
    <source>
        <dbReference type="Proteomes" id="UP000301751"/>
    </source>
</evidence>
<dbReference type="GO" id="GO:0050661">
    <property type="term" value="F:NADP binding"/>
    <property type="evidence" value="ECO:0007669"/>
    <property type="project" value="InterPro"/>
</dbReference>